<comment type="caution">
    <text evidence="1">The sequence shown here is derived from an EMBL/GenBank/DDBJ whole genome shotgun (WGS) entry which is preliminary data.</text>
</comment>
<organism evidence="1 2">
    <name type="scientific">Necator americanus</name>
    <name type="common">Human hookworm</name>
    <dbReference type="NCBI Taxonomy" id="51031"/>
    <lineage>
        <taxon>Eukaryota</taxon>
        <taxon>Metazoa</taxon>
        <taxon>Ecdysozoa</taxon>
        <taxon>Nematoda</taxon>
        <taxon>Chromadorea</taxon>
        <taxon>Rhabditida</taxon>
        <taxon>Rhabditina</taxon>
        <taxon>Rhabditomorpha</taxon>
        <taxon>Strongyloidea</taxon>
        <taxon>Ancylostomatidae</taxon>
        <taxon>Bunostominae</taxon>
        <taxon>Necator</taxon>
    </lineage>
</organism>
<dbReference type="EMBL" id="JAVFWL010000005">
    <property type="protein sequence ID" value="KAK6758402.1"/>
    <property type="molecule type" value="Genomic_DNA"/>
</dbReference>
<evidence type="ECO:0000313" key="2">
    <source>
        <dbReference type="Proteomes" id="UP001303046"/>
    </source>
</evidence>
<dbReference type="Proteomes" id="UP001303046">
    <property type="component" value="Unassembled WGS sequence"/>
</dbReference>
<sequence length="337" mass="38169">MSSTCVNVDPSKRRGSNLNLTKFYDDVNVNDHLPNFVRRSKNVELRGMGFNCGAEKGKQLFTFNIRWTDSSSDAKRKWEAITESIKNRTVASASLTDLHQCDGPCKGFHHYQKMMLYPDCSHVICTQCCNQEESAPNPDGTPGCCVDTCYRESLINRVPNAEYRREALQKCDPFTAIPHSPGIVQRQKASSDSGINSETKHQSSTNLVPTELLQIRVVILEKPGHTIVRSKLEFELPSDFSVSYILDVVEEKIKYTDGIEIYYTTEPIRSKKHLIPITIVPDDKRTLGSVAKGRNMMNFVVSTPGIRMFEEKTTKNDIEQSMAKQTHCVIKILHNYK</sequence>
<evidence type="ECO:0000313" key="1">
    <source>
        <dbReference type="EMBL" id="KAK6758402.1"/>
    </source>
</evidence>
<protein>
    <submittedName>
        <fullName evidence="1">Uncharacterized protein</fullName>
    </submittedName>
</protein>
<name>A0ABR1E6U2_NECAM</name>
<proteinExistence type="predicted"/>
<accession>A0ABR1E6U2</accession>
<gene>
    <name evidence="1" type="primary">Necator_chrV.g20718</name>
    <name evidence="1" type="ORF">RB195_015925</name>
</gene>
<reference evidence="1 2" key="1">
    <citation type="submission" date="2023-08" db="EMBL/GenBank/DDBJ databases">
        <title>A Necator americanus chromosomal reference genome.</title>
        <authorList>
            <person name="Ilik V."/>
            <person name="Petrzelkova K.J."/>
            <person name="Pardy F."/>
            <person name="Fuh T."/>
            <person name="Niatou-Singa F.S."/>
            <person name="Gouil Q."/>
            <person name="Baker L."/>
            <person name="Ritchie M.E."/>
            <person name="Jex A.R."/>
            <person name="Gazzola D."/>
            <person name="Li H."/>
            <person name="Toshio Fujiwara R."/>
            <person name="Zhan B."/>
            <person name="Aroian R.V."/>
            <person name="Pafco B."/>
            <person name="Schwarz E.M."/>
        </authorList>
    </citation>
    <scope>NUCLEOTIDE SEQUENCE [LARGE SCALE GENOMIC DNA]</scope>
    <source>
        <strain evidence="1 2">Aroian</strain>
        <tissue evidence="1">Whole animal</tissue>
    </source>
</reference>
<keyword evidence="2" id="KW-1185">Reference proteome</keyword>
<dbReference type="PANTHER" id="PTHR31430">
    <property type="entry name" value="PROTEIN CBG22332-RELATED"/>
    <property type="match status" value="1"/>
</dbReference>